<gene>
    <name evidence="4" type="ORF">COX44_01680</name>
</gene>
<dbReference type="SUPFAM" id="SSF51351">
    <property type="entry name" value="Triosephosphate isomerase (TIM)"/>
    <property type="match status" value="1"/>
</dbReference>
<dbReference type="AlphaFoldDB" id="A0A2G9YCY9"/>
<dbReference type="GO" id="GO:0006094">
    <property type="term" value="P:gluconeogenesis"/>
    <property type="evidence" value="ECO:0007669"/>
    <property type="project" value="UniProtKB-UniPathway"/>
</dbReference>
<dbReference type="Proteomes" id="UP000231480">
    <property type="component" value="Unassembled WGS sequence"/>
</dbReference>
<keyword evidence="2 3" id="KW-0413">Isomerase</keyword>
<protein>
    <recommendedName>
        <fullName evidence="3">Triosephosphate isomerase</fullName>
        <ecNumber evidence="3">5.3.1.1</ecNumber>
    </recommendedName>
</protein>
<keyword evidence="3" id="KW-0324">Glycolysis</keyword>
<proteinExistence type="inferred from homology"/>
<dbReference type="InterPro" id="IPR000652">
    <property type="entry name" value="Triosephosphate_isomerase"/>
</dbReference>
<dbReference type="PANTHER" id="PTHR21139">
    <property type="entry name" value="TRIOSEPHOSPHATE ISOMERASE"/>
    <property type="match status" value="1"/>
</dbReference>
<dbReference type="PROSITE" id="PS51440">
    <property type="entry name" value="TIM_2"/>
    <property type="match status" value="1"/>
</dbReference>
<organism evidence="4 5">
    <name type="scientific">Candidatus Portnoybacteria bacterium CG23_combo_of_CG06-09_8_20_14_all_37_13</name>
    <dbReference type="NCBI Taxonomy" id="1974819"/>
    <lineage>
        <taxon>Bacteria</taxon>
        <taxon>Candidatus Portnoyibacteriota</taxon>
    </lineage>
</organism>
<comment type="caution">
    <text evidence="4">The sequence shown here is derived from an EMBL/GenBank/DDBJ whole genome shotgun (WGS) entry which is preliminary data.</text>
</comment>
<comment type="pathway">
    <text evidence="3">Carbohydrate degradation; glycolysis; D-glyceraldehyde 3-phosphate from glycerone phosphate: step 1/1.</text>
</comment>
<dbReference type="InterPro" id="IPR035990">
    <property type="entry name" value="TIM_sf"/>
</dbReference>
<evidence type="ECO:0000256" key="3">
    <source>
        <dbReference type="RuleBase" id="RU363013"/>
    </source>
</evidence>
<evidence type="ECO:0000313" key="4">
    <source>
        <dbReference type="EMBL" id="PIP17098.1"/>
    </source>
</evidence>
<dbReference type="GO" id="GO:0046166">
    <property type="term" value="P:glyceraldehyde-3-phosphate biosynthetic process"/>
    <property type="evidence" value="ECO:0007669"/>
    <property type="project" value="TreeGrafter"/>
</dbReference>
<dbReference type="GO" id="GO:0005829">
    <property type="term" value="C:cytosol"/>
    <property type="evidence" value="ECO:0007669"/>
    <property type="project" value="TreeGrafter"/>
</dbReference>
<reference evidence="4 5" key="1">
    <citation type="submission" date="2017-09" db="EMBL/GenBank/DDBJ databases">
        <title>Depth-based differentiation of microbial function through sediment-hosted aquifers and enrichment of novel symbionts in the deep terrestrial subsurface.</title>
        <authorList>
            <person name="Probst A.J."/>
            <person name="Ladd B."/>
            <person name="Jarett J.K."/>
            <person name="Geller-Mcgrath D.E."/>
            <person name="Sieber C.M."/>
            <person name="Emerson J.B."/>
            <person name="Anantharaman K."/>
            <person name="Thomas B.C."/>
            <person name="Malmstrom R."/>
            <person name="Stieglmeier M."/>
            <person name="Klingl A."/>
            <person name="Woyke T."/>
            <person name="Ryan C.M."/>
            <person name="Banfield J.F."/>
        </authorList>
    </citation>
    <scope>NUCLEOTIDE SEQUENCE [LARGE SCALE GENOMIC DNA]</scope>
    <source>
        <strain evidence="4">CG23_combo_of_CG06-09_8_20_14_all_37_13</strain>
    </source>
</reference>
<dbReference type="GO" id="GO:0004807">
    <property type="term" value="F:triose-phosphate isomerase activity"/>
    <property type="evidence" value="ECO:0007669"/>
    <property type="project" value="UniProtKB-EC"/>
</dbReference>
<dbReference type="Gene3D" id="3.20.20.70">
    <property type="entry name" value="Aldolase class I"/>
    <property type="match status" value="1"/>
</dbReference>
<sequence>YEPTWAIGTGNACSPEKAKQMQILIRRILTQLYSRQTAEKIRILYGGSVTEKNAAEYSLDGLLIGNASLDGEKFIKICHAVNQTN</sequence>
<feature type="non-terminal residue" evidence="4">
    <location>
        <position position="1"/>
    </location>
</feature>
<dbReference type="PANTHER" id="PTHR21139:SF42">
    <property type="entry name" value="TRIOSEPHOSPHATE ISOMERASE"/>
    <property type="match status" value="1"/>
</dbReference>
<evidence type="ECO:0000256" key="2">
    <source>
        <dbReference type="ARBA" id="ARBA00023235"/>
    </source>
</evidence>
<evidence type="ECO:0000256" key="1">
    <source>
        <dbReference type="ARBA" id="ARBA00007422"/>
    </source>
</evidence>
<comment type="similarity">
    <text evidence="1 3">Belongs to the triosephosphate isomerase family.</text>
</comment>
<dbReference type="EC" id="5.3.1.1" evidence="3"/>
<comment type="pathway">
    <text evidence="3">Carbohydrate biosynthesis; gluconeogenesis.</text>
</comment>
<dbReference type="GO" id="GO:0006096">
    <property type="term" value="P:glycolytic process"/>
    <property type="evidence" value="ECO:0007669"/>
    <property type="project" value="UniProtKB-UniPathway"/>
</dbReference>
<comment type="subunit">
    <text evidence="3">Homodimer.</text>
</comment>
<name>A0A2G9YCY9_9BACT</name>
<accession>A0A2G9YCY9</accession>
<dbReference type="GO" id="GO:0019563">
    <property type="term" value="P:glycerol catabolic process"/>
    <property type="evidence" value="ECO:0007669"/>
    <property type="project" value="TreeGrafter"/>
</dbReference>
<dbReference type="UniPathway" id="UPA00138"/>
<keyword evidence="3" id="KW-0312">Gluconeogenesis</keyword>
<dbReference type="Pfam" id="PF00121">
    <property type="entry name" value="TIM"/>
    <property type="match status" value="1"/>
</dbReference>
<evidence type="ECO:0000313" key="5">
    <source>
        <dbReference type="Proteomes" id="UP000231480"/>
    </source>
</evidence>
<comment type="subcellular location">
    <subcellularLocation>
        <location evidence="3">Cytoplasm</location>
    </subcellularLocation>
</comment>
<keyword evidence="3" id="KW-0963">Cytoplasm</keyword>
<dbReference type="InterPro" id="IPR013785">
    <property type="entry name" value="Aldolase_TIM"/>
</dbReference>
<dbReference type="UniPathway" id="UPA00109">
    <property type="reaction ID" value="UER00189"/>
</dbReference>
<dbReference type="EMBL" id="PCRH01000039">
    <property type="protein sequence ID" value="PIP17098.1"/>
    <property type="molecule type" value="Genomic_DNA"/>
</dbReference>
<comment type="catalytic activity">
    <reaction evidence="3">
        <text>D-glyceraldehyde 3-phosphate = dihydroxyacetone phosphate</text>
        <dbReference type="Rhea" id="RHEA:18585"/>
        <dbReference type="ChEBI" id="CHEBI:57642"/>
        <dbReference type="ChEBI" id="CHEBI:59776"/>
        <dbReference type="EC" id="5.3.1.1"/>
    </reaction>
</comment>